<organism evidence="1 2">
    <name type="scientific">Arctium lappa</name>
    <name type="common">Greater burdock</name>
    <name type="synonym">Lappa major</name>
    <dbReference type="NCBI Taxonomy" id="4217"/>
    <lineage>
        <taxon>Eukaryota</taxon>
        <taxon>Viridiplantae</taxon>
        <taxon>Streptophyta</taxon>
        <taxon>Embryophyta</taxon>
        <taxon>Tracheophyta</taxon>
        <taxon>Spermatophyta</taxon>
        <taxon>Magnoliopsida</taxon>
        <taxon>eudicotyledons</taxon>
        <taxon>Gunneridae</taxon>
        <taxon>Pentapetalae</taxon>
        <taxon>asterids</taxon>
        <taxon>campanulids</taxon>
        <taxon>Asterales</taxon>
        <taxon>Asteraceae</taxon>
        <taxon>Carduoideae</taxon>
        <taxon>Cardueae</taxon>
        <taxon>Arctiinae</taxon>
        <taxon>Arctium</taxon>
    </lineage>
</organism>
<dbReference type="EMBL" id="CM042053">
    <property type="protein sequence ID" value="KAI3715897.1"/>
    <property type="molecule type" value="Genomic_DNA"/>
</dbReference>
<sequence length="129" mass="14352">MLEVRRGEKHLCAWGNDAANEVVELTIQYIKVDSDSPMAFVTTGFIPSPILLCYTGIFGTIQIFTLCLNLRNLLQVVALEPKRLRVAITVAAALLLFQVIKDEGEGEIMAFDDDQFETDAILFGMVGIW</sequence>
<reference evidence="1 2" key="2">
    <citation type="journal article" date="2022" name="Mol. Ecol. Resour.">
        <title>The genomes of chicory, endive, great burdock and yacon provide insights into Asteraceae paleo-polyploidization history and plant inulin production.</title>
        <authorList>
            <person name="Fan W."/>
            <person name="Wang S."/>
            <person name="Wang H."/>
            <person name="Wang A."/>
            <person name="Jiang F."/>
            <person name="Liu H."/>
            <person name="Zhao H."/>
            <person name="Xu D."/>
            <person name="Zhang Y."/>
        </authorList>
    </citation>
    <scope>NUCLEOTIDE SEQUENCE [LARGE SCALE GENOMIC DNA]</scope>
    <source>
        <strain evidence="2">cv. Niubang</strain>
    </source>
</reference>
<proteinExistence type="predicted"/>
<evidence type="ECO:0000313" key="2">
    <source>
        <dbReference type="Proteomes" id="UP001055879"/>
    </source>
</evidence>
<name>A0ACB9B064_ARCLA</name>
<reference evidence="2" key="1">
    <citation type="journal article" date="2022" name="Mol. Ecol. Resour.">
        <title>The genomes of chicory, endive, great burdock and yacon provide insights into Asteraceae palaeo-polyploidization history and plant inulin production.</title>
        <authorList>
            <person name="Fan W."/>
            <person name="Wang S."/>
            <person name="Wang H."/>
            <person name="Wang A."/>
            <person name="Jiang F."/>
            <person name="Liu H."/>
            <person name="Zhao H."/>
            <person name="Xu D."/>
            <person name="Zhang Y."/>
        </authorList>
    </citation>
    <scope>NUCLEOTIDE SEQUENCE [LARGE SCALE GENOMIC DNA]</scope>
    <source>
        <strain evidence="2">cv. Niubang</strain>
    </source>
</reference>
<dbReference type="Proteomes" id="UP001055879">
    <property type="component" value="Linkage Group LG07"/>
</dbReference>
<evidence type="ECO:0000313" key="1">
    <source>
        <dbReference type="EMBL" id="KAI3715897.1"/>
    </source>
</evidence>
<accession>A0ACB9B064</accession>
<keyword evidence="2" id="KW-1185">Reference proteome</keyword>
<protein>
    <submittedName>
        <fullName evidence="1">Uncharacterized protein</fullName>
    </submittedName>
</protein>
<comment type="caution">
    <text evidence="1">The sequence shown here is derived from an EMBL/GenBank/DDBJ whole genome shotgun (WGS) entry which is preliminary data.</text>
</comment>
<gene>
    <name evidence="1" type="ORF">L6452_22886</name>
</gene>